<dbReference type="FunFam" id="2.70.150.10:FF:000025">
    <property type="entry name" value="Phospholipid-transporting ATPase"/>
    <property type="match status" value="1"/>
</dbReference>
<feature type="domain" description="P-type ATPase C-terminal" evidence="32">
    <location>
        <begin position="842"/>
        <end position="1095"/>
    </location>
</feature>
<keyword evidence="17 29" id="KW-1133">Transmembrane helix</keyword>
<keyword evidence="13" id="KW-0256">Endoplasmic reticulum</keyword>
<evidence type="ECO:0000256" key="9">
    <source>
        <dbReference type="ARBA" id="ARBA00022475"/>
    </source>
</evidence>
<keyword evidence="15 28" id="KW-0460">Magnesium</keyword>
<feature type="binding site" evidence="27">
    <location>
        <position position="673"/>
    </location>
    <ligand>
        <name>ATP</name>
        <dbReference type="ChEBI" id="CHEBI:30616"/>
    </ligand>
</feature>
<evidence type="ECO:0000256" key="4">
    <source>
        <dbReference type="ARBA" id="ARBA00004316"/>
    </source>
</evidence>
<dbReference type="InterPro" id="IPR036412">
    <property type="entry name" value="HAD-like_sf"/>
</dbReference>
<evidence type="ECO:0000256" key="13">
    <source>
        <dbReference type="ARBA" id="ARBA00022824"/>
    </source>
</evidence>
<dbReference type="RefSeq" id="XP_008290347.1">
    <property type="nucleotide sequence ID" value="XM_008292125.1"/>
</dbReference>
<keyword evidence="12 27" id="KW-0547">Nucleotide-binding</keyword>
<evidence type="ECO:0000256" key="17">
    <source>
        <dbReference type="ARBA" id="ARBA00022989"/>
    </source>
</evidence>
<dbReference type="SFLD" id="SFLDS00003">
    <property type="entry name" value="Haloacid_Dehalogenase"/>
    <property type="match status" value="1"/>
</dbReference>
<dbReference type="GO" id="GO:0005524">
    <property type="term" value="F:ATP binding"/>
    <property type="evidence" value="ECO:0007669"/>
    <property type="project" value="UniProtKB-UniRule"/>
</dbReference>
<dbReference type="GO" id="GO:0005802">
    <property type="term" value="C:trans-Golgi network"/>
    <property type="evidence" value="ECO:0007669"/>
    <property type="project" value="TreeGrafter"/>
</dbReference>
<dbReference type="SUPFAM" id="SSF81665">
    <property type="entry name" value="Calcium ATPase, transmembrane domain M"/>
    <property type="match status" value="1"/>
</dbReference>
<dbReference type="Gene3D" id="2.70.150.10">
    <property type="entry name" value="Calcium-transporting ATPase, cytoplasmic transduction domain A"/>
    <property type="match status" value="1"/>
</dbReference>
<reference evidence="34" key="1">
    <citation type="submission" date="2025-08" db="UniProtKB">
        <authorList>
            <consortium name="RefSeq"/>
        </authorList>
    </citation>
    <scope>IDENTIFICATION</scope>
</reference>
<dbReference type="PROSITE" id="PS00154">
    <property type="entry name" value="ATPASE_E1_E2"/>
    <property type="match status" value="1"/>
</dbReference>
<feature type="binding site" evidence="27">
    <location>
        <position position="674"/>
    </location>
    <ligand>
        <name>ATP</name>
        <dbReference type="ChEBI" id="CHEBI:30616"/>
    </ligand>
</feature>
<evidence type="ECO:0000256" key="10">
    <source>
        <dbReference type="ARBA" id="ARBA00022692"/>
    </source>
</evidence>
<evidence type="ECO:0000256" key="1">
    <source>
        <dbReference type="ARBA" id="ARBA00001946"/>
    </source>
</evidence>
<feature type="binding site" evidence="28">
    <location>
        <position position="413"/>
    </location>
    <ligand>
        <name>Mg(2+)</name>
        <dbReference type="ChEBI" id="CHEBI:18420"/>
    </ligand>
</feature>
<dbReference type="GO" id="GO:0005783">
    <property type="term" value="C:endoplasmic reticulum"/>
    <property type="evidence" value="ECO:0007669"/>
    <property type="project" value="UniProtKB-SubCell"/>
</dbReference>
<feature type="binding site" evidence="27">
    <location>
        <position position="536"/>
    </location>
    <ligand>
        <name>ATP</name>
        <dbReference type="ChEBI" id="CHEBI:30616"/>
    </ligand>
</feature>
<keyword evidence="18" id="KW-0333">Golgi apparatus</keyword>
<dbReference type="GO" id="GO:0016324">
    <property type="term" value="C:apical plasma membrane"/>
    <property type="evidence" value="ECO:0007669"/>
    <property type="project" value="UniProtKB-SubCell"/>
</dbReference>
<evidence type="ECO:0000256" key="15">
    <source>
        <dbReference type="ARBA" id="ARBA00022842"/>
    </source>
</evidence>
<feature type="transmembrane region" description="Helical" evidence="29">
    <location>
        <begin position="340"/>
        <end position="365"/>
    </location>
</feature>
<dbReference type="PANTHER" id="PTHR24092:SF177">
    <property type="entry name" value="PHOSPHOLIPID-TRANSPORTING ATPASE"/>
    <property type="match status" value="1"/>
</dbReference>
<dbReference type="GO" id="GO:0005548">
    <property type="term" value="F:phospholipid transporter activity"/>
    <property type="evidence" value="ECO:0007669"/>
    <property type="project" value="UniProtKB-ARBA"/>
</dbReference>
<evidence type="ECO:0000256" key="22">
    <source>
        <dbReference type="ARBA" id="ARBA00034036"/>
    </source>
</evidence>
<dbReference type="Gene3D" id="3.40.50.1000">
    <property type="entry name" value="HAD superfamily/HAD-like"/>
    <property type="match status" value="1"/>
</dbReference>
<dbReference type="GO" id="GO:0042995">
    <property type="term" value="C:cell projection"/>
    <property type="evidence" value="ECO:0007669"/>
    <property type="project" value="UniProtKB-SubCell"/>
</dbReference>
<comment type="catalytic activity">
    <reaction evidence="22 29">
        <text>ATP + H2O + phospholipidSide 1 = ADP + phosphate + phospholipidSide 2.</text>
        <dbReference type="EC" id="7.6.2.1"/>
    </reaction>
</comment>
<feature type="binding site" evidence="27">
    <location>
        <position position="559"/>
    </location>
    <ligand>
        <name>ATP</name>
        <dbReference type="ChEBI" id="CHEBI:30616"/>
    </ligand>
</feature>
<dbReference type="InterPro" id="IPR044492">
    <property type="entry name" value="P_typ_ATPase_HD_dom"/>
</dbReference>
<dbReference type="NCBIfam" id="TIGR01652">
    <property type="entry name" value="ATPase-Plipid"/>
    <property type="match status" value="1"/>
</dbReference>
<feature type="active site" description="4-aspartylphosphate intermediate" evidence="26">
    <location>
        <position position="413"/>
    </location>
</feature>
<dbReference type="SUPFAM" id="SSF81653">
    <property type="entry name" value="Calcium ATPase, transduction domain A"/>
    <property type="match status" value="1"/>
</dbReference>
<dbReference type="InterPro" id="IPR032630">
    <property type="entry name" value="P_typ_ATPase_c"/>
</dbReference>
<comment type="catalytic activity">
    <reaction evidence="23">
        <text>a 1,2-diacyl-sn-glycero-3-phospho-L-serine(out) + ATP + H2O = a 1,2-diacyl-sn-glycero-3-phospho-L-serine(in) + ADP + phosphate + H(+)</text>
        <dbReference type="Rhea" id="RHEA:38567"/>
        <dbReference type="ChEBI" id="CHEBI:15377"/>
        <dbReference type="ChEBI" id="CHEBI:15378"/>
        <dbReference type="ChEBI" id="CHEBI:30616"/>
        <dbReference type="ChEBI" id="CHEBI:43474"/>
        <dbReference type="ChEBI" id="CHEBI:57262"/>
        <dbReference type="ChEBI" id="CHEBI:456216"/>
    </reaction>
    <physiologicalReaction direction="left-to-right" evidence="23">
        <dbReference type="Rhea" id="RHEA:38568"/>
    </physiologicalReaction>
</comment>
<dbReference type="AlphaFoldDB" id="A0A9Y4KIR4"/>
<feature type="binding site" evidence="27">
    <location>
        <position position="413"/>
    </location>
    <ligand>
        <name>ATP</name>
        <dbReference type="ChEBI" id="CHEBI:30616"/>
    </ligand>
</feature>
<evidence type="ECO:0000256" key="6">
    <source>
        <dbReference type="ARBA" id="ARBA00004651"/>
    </source>
</evidence>
<feature type="transmembrane region" description="Helical" evidence="29">
    <location>
        <begin position="905"/>
        <end position="925"/>
    </location>
</feature>
<feature type="transmembrane region" description="Helical" evidence="29">
    <location>
        <begin position="872"/>
        <end position="893"/>
    </location>
</feature>
<sequence length="1185" mass="135107">MDEGVKYGETELKMESVVTYVRRLLGREKKKEEERHLRANDRTFNGSFRYTNNAIKTSKYNIITFLPLNLFEQFTRLANAYFLFLFCLQLIPRVSSLSWFTTAVPLILVLSITGVKDASDDIKRHRSDKQVNNRKVDVLVDGQLKKEKWRNVQVGDIIKLENNQFVTADLLLLSSSEPLNLVYVETAELDGETNLKVKQALTVTGEMGNSTEVLGAFKGEVRCEPPNNRLDKFKGALTVDKQVYSLDNDKVLLRGCTLRNTEWCFGLVIFGGPDTKLMQNSGKTKFKRTSIDHLMNILVLCIFGFLATMCAILTVGNAVWEVKEGSVFTVFLPREDDTSAGLSSFLTFWSYVIVLNTVVPISLYVSVEFIRLGNSFFIDWDRKMYYPKNDTPAQARTTTLNEDLGRIKYIFSDKTGTLTQNIMVFNRCSINGKAFGELFDFSGQRVEITEVRKNTDPGFVPSSDTTLQSFMFQQGFSSSLVISGELHYQAQSPDEGALVTAARNFGFVFRSRTPETVTLMEMGRKVIYELVAVLDFNNVRKRMSVIVRSPDGKLLLLCKGADTIVYERLHPSCDNLMKVTTNHLNEYAGDGLRTLVLAYKDLDKSYLEEWKQRHHEACTAIDGREERLDELYEEIEKDLMLLGATAVEDKLQDGVPQTIEQLAKADIKIWVLTGDKQETAENIGYSCNMLREEMKDVFIVAANTADEVREELQNARRKMCPDAAETPHVTTSRAGLFWLQKTQTVQDEKVDGDYGLVINGHSLAFALEKDMRMELLRTACMCQTVICCRVTPLQKAQVVELVKKYKQAVTLAIGDGANDVSMIKAAHVGVGISGHEGMQAVISSDFSFAQFRYLQRLLLVHGRWSYLRMCKFLRYFFYKNFTFTFVHFWYAFFCGFSAQTVYDEWFITCYNLVYTALPVLGMSLFDQDVNDRWSFRYPQLYSPGQQNLYFNKKVFVRCMMHSWYSSLILFFIPWAAMHDTVRDDGKDIADYQSFALLAQTCLLVVVSVQLCLDTYYWTAVNQFFMWGSLAAYFAVSFTMYSNGMFLIFTSAFPFVGVARNSLNQPNVWLTIFLASLLCLLPVVAFRFILIQLRPTINDKLRHKVQMEALPAPAPRRPPPRRISTRRSGYAFSHAQGYGNLVTSKNFLRPLKKRTALFVQTDSPLAQNEPQHYRSIAEEPEGSQSP</sequence>
<feature type="binding site" evidence="28">
    <location>
        <position position="819"/>
    </location>
    <ligand>
        <name>Mg(2+)</name>
        <dbReference type="ChEBI" id="CHEBI:18420"/>
    </ligand>
</feature>
<evidence type="ECO:0000256" key="18">
    <source>
        <dbReference type="ARBA" id="ARBA00023034"/>
    </source>
</evidence>
<keyword evidence="11 28" id="KW-0479">Metal-binding</keyword>
<evidence type="ECO:0000256" key="2">
    <source>
        <dbReference type="ARBA" id="ARBA00004221"/>
    </source>
</evidence>
<feature type="transmembrane region" description="Helical" evidence="29">
    <location>
        <begin position="996"/>
        <end position="1017"/>
    </location>
</feature>
<keyword evidence="8" id="KW-0813">Transport</keyword>
<dbReference type="Pfam" id="PF13246">
    <property type="entry name" value="Cation_ATPase"/>
    <property type="match status" value="1"/>
</dbReference>
<evidence type="ECO:0000256" key="14">
    <source>
        <dbReference type="ARBA" id="ARBA00022840"/>
    </source>
</evidence>
<keyword evidence="14 27" id="KW-0067">ATP-binding</keyword>
<feature type="transmembrane region" description="Helical" evidence="29">
    <location>
        <begin position="297"/>
        <end position="320"/>
    </location>
</feature>
<feature type="transmembrane region" description="Helical" evidence="29">
    <location>
        <begin position="1029"/>
        <end position="1055"/>
    </location>
</feature>
<feature type="binding site" evidence="27">
    <location>
        <position position="818"/>
    </location>
    <ligand>
        <name>ATP</name>
        <dbReference type="ChEBI" id="CHEBI:30616"/>
    </ligand>
</feature>
<dbReference type="InterPro" id="IPR023214">
    <property type="entry name" value="HAD_sf"/>
</dbReference>
<comment type="subcellular location">
    <subcellularLocation>
        <location evidence="2">Apical cell membrane</location>
    </subcellularLocation>
    <subcellularLocation>
        <location evidence="6">Cell membrane</location>
        <topology evidence="6">Multi-pass membrane protein</topology>
    </subcellularLocation>
    <subcellularLocation>
        <location evidence="4">Cell projection</location>
    </subcellularLocation>
    <subcellularLocation>
        <location evidence="3">Endoplasmic reticulum</location>
    </subcellularLocation>
    <subcellularLocation>
        <location evidence="5">Golgi apparatus</location>
    </subcellularLocation>
    <subcellularLocation>
        <location evidence="29">Membrane</location>
        <topology evidence="29">Multi-pass membrane protein</topology>
    </subcellularLocation>
</comment>
<dbReference type="EC" id="7.6.2.1" evidence="29"/>
<evidence type="ECO:0000256" key="11">
    <source>
        <dbReference type="ARBA" id="ARBA00022723"/>
    </source>
</evidence>
<protein>
    <recommendedName>
        <fullName evidence="29">Phospholipid-transporting ATPase</fullName>
        <ecNumber evidence="29">7.6.2.1</ecNumber>
    </recommendedName>
</protein>
<evidence type="ECO:0000256" key="23">
    <source>
        <dbReference type="ARBA" id="ARBA00051303"/>
    </source>
</evidence>
<dbReference type="PRINTS" id="PR00119">
    <property type="entry name" value="CATATPASE"/>
</dbReference>
<feature type="domain" description="P-type ATPase N-terminal" evidence="31">
    <location>
        <begin position="38"/>
        <end position="102"/>
    </location>
</feature>
<dbReference type="FunFam" id="3.40.1110.10:FF:000012">
    <property type="entry name" value="Phospholipid-transporting ATPase"/>
    <property type="match status" value="1"/>
</dbReference>
<feature type="binding site" evidence="27">
    <location>
        <position position="415"/>
    </location>
    <ligand>
        <name>ATP</name>
        <dbReference type="ChEBI" id="CHEBI:30616"/>
    </ligand>
</feature>
<accession>A0A9Y4KIR4</accession>
<name>A0A9Y4KIR4_9TELE</name>
<evidence type="ECO:0000256" key="28">
    <source>
        <dbReference type="PIRSR" id="PIRSR606539-3"/>
    </source>
</evidence>
<evidence type="ECO:0000256" key="8">
    <source>
        <dbReference type="ARBA" id="ARBA00022448"/>
    </source>
</evidence>
<dbReference type="InterPro" id="IPR006539">
    <property type="entry name" value="P-type_ATPase_IV"/>
</dbReference>
<keyword evidence="21" id="KW-0966">Cell projection</keyword>
<feature type="binding site" evidence="27">
    <location>
        <position position="789"/>
    </location>
    <ligand>
        <name>ATP</name>
        <dbReference type="ChEBI" id="CHEBI:30616"/>
    </ligand>
</feature>
<evidence type="ECO:0000256" key="20">
    <source>
        <dbReference type="ARBA" id="ARBA00023136"/>
    </source>
</evidence>
<evidence type="ECO:0000256" key="16">
    <source>
        <dbReference type="ARBA" id="ARBA00022967"/>
    </source>
</evidence>
<feature type="binding site" evidence="27">
    <location>
        <position position="593"/>
    </location>
    <ligand>
        <name>ATP</name>
        <dbReference type="ChEBI" id="CHEBI:30616"/>
    </ligand>
</feature>
<dbReference type="InterPro" id="IPR008250">
    <property type="entry name" value="ATPase_P-typ_transduc_dom_A_sf"/>
</dbReference>
<gene>
    <name evidence="34" type="primary">LOC103364854</name>
</gene>
<dbReference type="NCBIfam" id="TIGR01494">
    <property type="entry name" value="ATPase_P-type"/>
    <property type="match status" value="1"/>
</dbReference>
<keyword evidence="20 29" id="KW-0472">Membrane</keyword>
<dbReference type="GO" id="GO:0000287">
    <property type="term" value="F:magnesium ion binding"/>
    <property type="evidence" value="ECO:0007669"/>
    <property type="project" value="UniProtKB-UniRule"/>
</dbReference>
<dbReference type="GO" id="GO:0140327">
    <property type="term" value="F:flippase activity"/>
    <property type="evidence" value="ECO:0007669"/>
    <property type="project" value="UniProtKB-ARBA"/>
</dbReference>
<feature type="binding site" evidence="27">
    <location>
        <position position="795"/>
    </location>
    <ligand>
        <name>ATP</name>
        <dbReference type="ChEBI" id="CHEBI:30616"/>
    </ligand>
</feature>
<dbReference type="GeneID" id="103364854"/>
<dbReference type="PANTHER" id="PTHR24092">
    <property type="entry name" value="PROBABLE PHOSPHOLIPID-TRANSPORTING ATPASE"/>
    <property type="match status" value="1"/>
</dbReference>
<evidence type="ECO:0000256" key="5">
    <source>
        <dbReference type="ARBA" id="ARBA00004555"/>
    </source>
</evidence>
<feature type="compositionally biased region" description="Polar residues" evidence="30">
    <location>
        <begin position="1160"/>
        <end position="1169"/>
    </location>
</feature>
<dbReference type="GO" id="GO:0007030">
    <property type="term" value="P:Golgi organization"/>
    <property type="evidence" value="ECO:0007669"/>
    <property type="project" value="TreeGrafter"/>
</dbReference>
<evidence type="ECO:0000256" key="7">
    <source>
        <dbReference type="ARBA" id="ARBA00008109"/>
    </source>
</evidence>
<feature type="transmembrane region" description="Helical" evidence="29">
    <location>
        <begin position="1067"/>
        <end position="1089"/>
    </location>
</feature>
<keyword evidence="33" id="KW-1185">Reference proteome</keyword>
<dbReference type="SUPFAM" id="SSF81660">
    <property type="entry name" value="Metal cation-transporting ATPase, ATP-binding domain N"/>
    <property type="match status" value="1"/>
</dbReference>
<dbReference type="Gene3D" id="3.40.1110.10">
    <property type="entry name" value="Calcium-transporting ATPase, cytoplasmic domain N"/>
    <property type="match status" value="1"/>
</dbReference>
<evidence type="ECO:0000256" key="30">
    <source>
        <dbReference type="SAM" id="MobiDB-lite"/>
    </source>
</evidence>
<dbReference type="InterPro" id="IPR023299">
    <property type="entry name" value="ATPase_P-typ_cyto_dom_N"/>
</dbReference>
<comment type="similarity">
    <text evidence="7 29">Belongs to the cation transport ATPase (P-type) (TC 3.A.3) family. Type IV subfamily.</text>
</comment>
<comment type="catalytic activity">
    <reaction evidence="24">
        <text>a 1,2-diacyl-sn-glycero-3-phosphocholine(out) + ATP + H2O = a 1,2-diacyl-sn-glycero-3-phosphocholine(in) + ADP + phosphate + H(+)</text>
        <dbReference type="Rhea" id="RHEA:38583"/>
        <dbReference type="ChEBI" id="CHEBI:15377"/>
        <dbReference type="ChEBI" id="CHEBI:15378"/>
        <dbReference type="ChEBI" id="CHEBI:30616"/>
        <dbReference type="ChEBI" id="CHEBI:43474"/>
        <dbReference type="ChEBI" id="CHEBI:57643"/>
        <dbReference type="ChEBI" id="CHEBI:456216"/>
    </reaction>
    <physiologicalReaction direction="left-to-right" evidence="24">
        <dbReference type="Rhea" id="RHEA:38584"/>
    </physiologicalReaction>
</comment>
<dbReference type="FunFam" id="3.40.50.1000:FF:000001">
    <property type="entry name" value="Phospholipid-transporting ATPase IC"/>
    <property type="match status" value="1"/>
</dbReference>
<evidence type="ECO:0000259" key="31">
    <source>
        <dbReference type="Pfam" id="PF16209"/>
    </source>
</evidence>
<evidence type="ECO:0000256" key="21">
    <source>
        <dbReference type="ARBA" id="ARBA00023273"/>
    </source>
</evidence>
<evidence type="ECO:0000259" key="32">
    <source>
        <dbReference type="Pfam" id="PF16212"/>
    </source>
</evidence>
<keyword evidence="19" id="KW-0445">Lipid transport</keyword>
<proteinExistence type="inferred from homology"/>
<evidence type="ECO:0000256" key="26">
    <source>
        <dbReference type="PIRSR" id="PIRSR606539-1"/>
    </source>
</evidence>
<dbReference type="GO" id="GO:0045332">
    <property type="term" value="P:phospholipid translocation"/>
    <property type="evidence" value="ECO:0007669"/>
    <property type="project" value="TreeGrafter"/>
</dbReference>
<evidence type="ECO:0000256" key="27">
    <source>
        <dbReference type="PIRSR" id="PIRSR606539-2"/>
    </source>
</evidence>
<dbReference type="InterPro" id="IPR001757">
    <property type="entry name" value="P_typ_ATPase"/>
</dbReference>
<dbReference type="InterPro" id="IPR032631">
    <property type="entry name" value="P-type_ATPase_N"/>
</dbReference>
<dbReference type="Proteomes" id="UP000694891">
    <property type="component" value="Unplaced"/>
</dbReference>
<evidence type="ECO:0000256" key="24">
    <source>
        <dbReference type="ARBA" id="ARBA00052223"/>
    </source>
</evidence>
<feature type="binding site" evidence="27">
    <location>
        <position position="675"/>
    </location>
    <ligand>
        <name>ATP</name>
        <dbReference type="ChEBI" id="CHEBI:30616"/>
    </ligand>
</feature>
<dbReference type="Pfam" id="PF16209">
    <property type="entry name" value="PhoLip_ATPase_N"/>
    <property type="match status" value="1"/>
</dbReference>
<feature type="binding site" evidence="28">
    <location>
        <position position="415"/>
    </location>
    <ligand>
        <name>Mg(2+)</name>
        <dbReference type="ChEBI" id="CHEBI:18420"/>
    </ligand>
</feature>
<dbReference type="InterPro" id="IPR018303">
    <property type="entry name" value="ATPase_P-typ_P_site"/>
</dbReference>
<feature type="binding site" evidence="27">
    <location>
        <position position="819"/>
    </location>
    <ligand>
        <name>ATP</name>
        <dbReference type="ChEBI" id="CHEBI:30616"/>
    </ligand>
</feature>
<feature type="binding site" evidence="28">
    <location>
        <position position="815"/>
    </location>
    <ligand>
        <name>Mg(2+)</name>
        <dbReference type="ChEBI" id="CHEBI:18420"/>
    </ligand>
</feature>
<evidence type="ECO:0000256" key="29">
    <source>
        <dbReference type="RuleBase" id="RU362033"/>
    </source>
</evidence>
<evidence type="ECO:0000313" key="34">
    <source>
        <dbReference type="RefSeq" id="XP_008290347.1"/>
    </source>
</evidence>
<evidence type="ECO:0000256" key="12">
    <source>
        <dbReference type="ARBA" id="ARBA00022741"/>
    </source>
</evidence>
<comment type="subunit">
    <text evidence="25">Component of a P4-ATPase flippase complex which consists of a catalytic alpha subunit ATP8B1 and an accessory beta subunit TMEM30A. The flippase ATP8B1:TMEM30A complex can form an intermediate phosphoenzyme in vitro. Also interacts with beta subunit TMEM30B.</text>
</comment>
<comment type="cofactor">
    <cofactor evidence="1 28">
        <name>Mg(2+)</name>
        <dbReference type="ChEBI" id="CHEBI:18420"/>
    </cofactor>
</comment>
<organism evidence="33 34">
    <name type="scientific">Stegastes partitus</name>
    <name type="common">bicolor damselfish</name>
    <dbReference type="NCBI Taxonomy" id="144197"/>
    <lineage>
        <taxon>Eukaryota</taxon>
        <taxon>Metazoa</taxon>
        <taxon>Chordata</taxon>
        <taxon>Craniata</taxon>
        <taxon>Vertebrata</taxon>
        <taxon>Euteleostomi</taxon>
        <taxon>Actinopterygii</taxon>
        <taxon>Neopterygii</taxon>
        <taxon>Teleostei</taxon>
        <taxon>Neoteleostei</taxon>
        <taxon>Acanthomorphata</taxon>
        <taxon>Ovalentaria</taxon>
        <taxon>Pomacentridae</taxon>
        <taxon>Stegastes</taxon>
    </lineage>
</organism>
<dbReference type="SFLD" id="SFLDF00027">
    <property type="entry name" value="p-type_atpase"/>
    <property type="match status" value="1"/>
</dbReference>
<dbReference type="Pfam" id="PF16212">
    <property type="entry name" value="PhoLip_ATPase_C"/>
    <property type="match status" value="1"/>
</dbReference>
<evidence type="ECO:0000313" key="33">
    <source>
        <dbReference type="Proteomes" id="UP000694891"/>
    </source>
</evidence>
<feature type="binding site" evidence="27">
    <location>
        <position position="414"/>
    </location>
    <ligand>
        <name>ATP</name>
        <dbReference type="ChEBI" id="CHEBI:30616"/>
    </ligand>
</feature>
<evidence type="ECO:0000256" key="3">
    <source>
        <dbReference type="ARBA" id="ARBA00004240"/>
    </source>
</evidence>
<feature type="transmembrane region" description="Helical" evidence="29">
    <location>
        <begin position="954"/>
        <end position="976"/>
    </location>
</feature>
<keyword evidence="10 29" id="KW-0812">Transmembrane</keyword>
<dbReference type="FunFam" id="3.40.50.1000:FF:000014">
    <property type="entry name" value="Phospholipid-transporting ATPase"/>
    <property type="match status" value="1"/>
</dbReference>
<dbReference type="SUPFAM" id="SSF56784">
    <property type="entry name" value="HAD-like"/>
    <property type="match status" value="1"/>
</dbReference>
<dbReference type="GO" id="GO:0016887">
    <property type="term" value="F:ATP hydrolysis activity"/>
    <property type="evidence" value="ECO:0007669"/>
    <property type="project" value="InterPro"/>
</dbReference>
<keyword evidence="16 29" id="KW-1278">Translocase</keyword>
<evidence type="ECO:0000256" key="25">
    <source>
        <dbReference type="ARBA" id="ARBA00062467"/>
    </source>
</evidence>
<dbReference type="CDD" id="cd02073">
    <property type="entry name" value="P-type_ATPase_APLT_Dnf-like"/>
    <property type="match status" value="1"/>
</dbReference>
<feature type="region of interest" description="Disordered" evidence="30">
    <location>
        <begin position="1160"/>
        <end position="1185"/>
    </location>
</feature>
<keyword evidence="9" id="KW-1003">Cell membrane</keyword>
<feature type="binding site" evidence="27">
    <location>
        <position position="495"/>
    </location>
    <ligand>
        <name>ATP</name>
        <dbReference type="ChEBI" id="CHEBI:30616"/>
    </ligand>
</feature>
<evidence type="ECO:0000256" key="19">
    <source>
        <dbReference type="ARBA" id="ARBA00023055"/>
    </source>
</evidence>
<dbReference type="InterPro" id="IPR023298">
    <property type="entry name" value="ATPase_P-typ_TM_dom_sf"/>
</dbReference>
<dbReference type="SFLD" id="SFLDG00002">
    <property type="entry name" value="C1.7:_P-type_atpase_like"/>
    <property type="match status" value="1"/>
</dbReference>